<keyword evidence="2" id="KW-1133">Transmembrane helix</keyword>
<dbReference type="EMBL" id="JTDF01004289">
    <property type="protein sequence ID" value="KAF8567023.1"/>
    <property type="molecule type" value="Genomic_DNA"/>
</dbReference>
<evidence type="ECO:0000313" key="3">
    <source>
        <dbReference type="EMBL" id="KAF8567023.1"/>
    </source>
</evidence>
<dbReference type="AlphaFoldDB" id="A0A8T0DGQ7"/>
<evidence type="ECO:0000256" key="2">
    <source>
        <dbReference type="SAM" id="Phobius"/>
    </source>
</evidence>
<name>A0A8T0DGQ7_9TREM</name>
<dbReference type="OrthoDB" id="537032at2759"/>
<proteinExistence type="predicted"/>
<feature type="compositionally biased region" description="Polar residues" evidence="1">
    <location>
        <begin position="77"/>
        <end position="86"/>
    </location>
</feature>
<dbReference type="Proteomes" id="UP000699462">
    <property type="component" value="Unassembled WGS sequence"/>
</dbReference>
<evidence type="ECO:0000256" key="1">
    <source>
        <dbReference type="SAM" id="MobiDB-lite"/>
    </source>
</evidence>
<keyword evidence="2" id="KW-0812">Transmembrane</keyword>
<feature type="transmembrane region" description="Helical" evidence="2">
    <location>
        <begin position="30"/>
        <end position="49"/>
    </location>
</feature>
<reference evidence="3 4" key="1">
    <citation type="submission" date="2019-07" db="EMBL/GenBank/DDBJ databases">
        <title>Annotation for the trematode Paragonimus westermani.</title>
        <authorList>
            <person name="Choi Y.-J."/>
        </authorList>
    </citation>
    <scope>NUCLEOTIDE SEQUENCE [LARGE SCALE GENOMIC DNA]</scope>
    <source>
        <strain evidence="3">180907_Pwestermani</strain>
    </source>
</reference>
<keyword evidence="4" id="KW-1185">Reference proteome</keyword>
<accession>A0A8T0DGQ7</accession>
<protein>
    <submittedName>
        <fullName evidence="3">Uncharacterized protein</fullName>
    </submittedName>
</protein>
<comment type="caution">
    <text evidence="3">The sequence shown here is derived from an EMBL/GenBank/DDBJ whole genome shotgun (WGS) entry which is preliminary data.</text>
</comment>
<sequence>MKLLLAGNWCIFLEIGCVRPWEFLSFNSLMWILQFLHIYWFWLILQLLYKILTGRLSELEDIRESPHVRSPAANGPRCSSESNGFVKQNDRAP</sequence>
<organism evidence="3 4">
    <name type="scientific">Paragonimus westermani</name>
    <dbReference type="NCBI Taxonomy" id="34504"/>
    <lineage>
        <taxon>Eukaryota</taxon>
        <taxon>Metazoa</taxon>
        <taxon>Spiralia</taxon>
        <taxon>Lophotrochozoa</taxon>
        <taxon>Platyhelminthes</taxon>
        <taxon>Trematoda</taxon>
        <taxon>Digenea</taxon>
        <taxon>Plagiorchiida</taxon>
        <taxon>Troglotremata</taxon>
        <taxon>Troglotrematidae</taxon>
        <taxon>Paragonimus</taxon>
    </lineage>
</organism>
<feature type="region of interest" description="Disordered" evidence="1">
    <location>
        <begin position="66"/>
        <end position="93"/>
    </location>
</feature>
<evidence type="ECO:0000313" key="4">
    <source>
        <dbReference type="Proteomes" id="UP000699462"/>
    </source>
</evidence>
<keyword evidence="2" id="KW-0472">Membrane</keyword>
<gene>
    <name evidence="3" type="ORF">P879_09320</name>
</gene>